<dbReference type="PANTHER" id="PTHR10099">
    <property type="entry name" value="PHOSPHORIBOSYLFORMYLGLYCINAMIDINE SYNTHASE"/>
    <property type="match status" value="1"/>
</dbReference>
<comment type="caution">
    <text evidence="2">The sequence shown here is derived from an EMBL/GenBank/DDBJ whole genome shotgun (WGS) entry which is preliminary data.</text>
</comment>
<protein>
    <recommendedName>
        <fullName evidence="3">Phosphoribosylformylglycinamidine synthase</fullName>
    </recommendedName>
</protein>
<evidence type="ECO:0000313" key="2">
    <source>
        <dbReference type="EMBL" id="HEC05313.1"/>
    </source>
</evidence>
<dbReference type="SMART" id="SM01211">
    <property type="entry name" value="GATase_5"/>
    <property type="match status" value="1"/>
</dbReference>
<dbReference type="AlphaFoldDB" id="A0A831W736"/>
<dbReference type="EMBL" id="DRLF01000020">
    <property type="protein sequence ID" value="HEC05313.1"/>
    <property type="molecule type" value="Genomic_DNA"/>
</dbReference>
<gene>
    <name evidence="2" type="ORF">ENJ12_00540</name>
</gene>
<evidence type="ECO:0000256" key="1">
    <source>
        <dbReference type="SAM" id="MobiDB-lite"/>
    </source>
</evidence>
<dbReference type="GO" id="GO:0006164">
    <property type="term" value="P:purine nucleotide biosynthetic process"/>
    <property type="evidence" value="ECO:0007669"/>
    <property type="project" value="TreeGrafter"/>
</dbReference>
<dbReference type="Pfam" id="PF13507">
    <property type="entry name" value="GATase_5"/>
    <property type="match status" value="1"/>
</dbReference>
<accession>A0A831W736</accession>
<dbReference type="GO" id="GO:0004642">
    <property type="term" value="F:phosphoribosylformylglycinamidine synthase activity"/>
    <property type="evidence" value="ECO:0007669"/>
    <property type="project" value="TreeGrafter"/>
</dbReference>
<sequence length="81" mass="9243">GRGISMRFVDNHGAVAVKYPENPNGSPEGITGLTSDDGRATIMMPHPERVIRTVQNSWHPDEWGEDSPWMRLFRNARVWVR</sequence>
<dbReference type="Gene3D" id="3.40.50.880">
    <property type="match status" value="1"/>
</dbReference>
<evidence type="ECO:0008006" key="3">
    <source>
        <dbReference type="Google" id="ProtNLM"/>
    </source>
</evidence>
<dbReference type="InterPro" id="IPR029062">
    <property type="entry name" value="Class_I_gatase-like"/>
</dbReference>
<reference evidence="2" key="1">
    <citation type="journal article" date="2020" name="mSystems">
        <title>Genome- and Community-Level Interaction Insights into Carbon Utilization and Element Cycling Functions of Hydrothermarchaeota in Hydrothermal Sediment.</title>
        <authorList>
            <person name="Zhou Z."/>
            <person name="Liu Y."/>
            <person name="Xu W."/>
            <person name="Pan J."/>
            <person name="Luo Z.H."/>
            <person name="Li M."/>
        </authorList>
    </citation>
    <scope>NUCLEOTIDE SEQUENCE [LARGE SCALE GENOMIC DNA]</scope>
    <source>
        <strain evidence="2">HyVt-458</strain>
    </source>
</reference>
<dbReference type="SUPFAM" id="SSF52317">
    <property type="entry name" value="Class I glutamine amidotransferase-like"/>
    <property type="match status" value="1"/>
</dbReference>
<dbReference type="GO" id="GO:0005737">
    <property type="term" value="C:cytoplasm"/>
    <property type="evidence" value="ECO:0007669"/>
    <property type="project" value="TreeGrafter"/>
</dbReference>
<feature type="region of interest" description="Disordered" evidence="1">
    <location>
        <begin position="17"/>
        <end position="37"/>
    </location>
</feature>
<feature type="non-terminal residue" evidence="2">
    <location>
        <position position="1"/>
    </location>
</feature>
<dbReference type="Proteomes" id="UP000886339">
    <property type="component" value="Unassembled WGS sequence"/>
</dbReference>
<proteinExistence type="predicted"/>
<dbReference type="PANTHER" id="PTHR10099:SF1">
    <property type="entry name" value="PHOSPHORIBOSYLFORMYLGLYCINAMIDINE SYNTHASE"/>
    <property type="match status" value="1"/>
</dbReference>
<name>A0A831W736_9GAMM</name>
<organism evidence="2">
    <name type="scientific">Thiolapillus brandeum</name>
    <dbReference type="NCBI Taxonomy" id="1076588"/>
    <lineage>
        <taxon>Bacteria</taxon>
        <taxon>Pseudomonadati</taxon>
        <taxon>Pseudomonadota</taxon>
        <taxon>Gammaproteobacteria</taxon>
        <taxon>Chromatiales</taxon>
        <taxon>Sedimenticolaceae</taxon>
        <taxon>Thiolapillus</taxon>
    </lineage>
</organism>